<gene>
    <name evidence="2" type="ordered locus">Avi_0138</name>
</gene>
<feature type="region of interest" description="Disordered" evidence="1">
    <location>
        <begin position="39"/>
        <end position="63"/>
    </location>
</feature>
<evidence type="ECO:0000313" key="2">
    <source>
        <dbReference type="EMBL" id="ACM35079.1"/>
    </source>
</evidence>
<accession>B9JYI3</accession>
<dbReference type="EMBL" id="CP000633">
    <property type="protein sequence ID" value="ACM35079.1"/>
    <property type="molecule type" value="Genomic_DNA"/>
</dbReference>
<feature type="compositionally biased region" description="Basic and acidic residues" evidence="1">
    <location>
        <begin position="39"/>
        <end position="55"/>
    </location>
</feature>
<evidence type="ECO:0000313" key="3">
    <source>
        <dbReference type="Proteomes" id="UP000001596"/>
    </source>
</evidence>
<dbReference type="STRING" id="311402.Avi_0138"/>
<keyword evidence="3" id="KW-1185">Reference proteome</keyword>
<proteinExistence type="predicted"/>
<dbReference type="AlphaFoldDB" id="B9JYI3"/>
<reference evidence="2 3" key="1">
    <citation type="journal article" date="2009" name="J. Bacteriol.">
        <title>Genome sequences of three Agrobacterium biovars help elucidate the evolution of multichromosome genomes in bacteria.</title>
        <authorList>
            <person name="Slater S.C."/>
            <person name="Goldman B.S."/>
            <person name="Goodner B."/>
            <person name="Setubal J.C."/>
            <person name="Farrand S.K."/>
            <person name="Nester E.W."/>
            <person name="Burr T.J."/>
            <person name="Banta L."/>
            <person name="Dickerman A.W."/>
            <person name="Paulsen I."/>
            <person name="Otten L."/>
            <person name="Suen G."/>
            <person name="Welch R."/>
            <person name="Almeida N.F."/>
            <person name="Arnold F."/>
            <person name="Burton O.T."/>
            <person name="Du Z."/>
            <person name="Ewing A."/>
            <person name="Godsy E."/>
            <person name="Heisel S."/>
            <person name="Houmiel K.L."/>
            <person name="Jhaveri J."/>
            <person name="Lu J."/>
            <person name="Miller N.M."/>
            <person name="Norton S."/>
            <person name="Chen Q."/>
            <person name="Phoolcharoen W."/>
            <person name="Ohlin V."/>
            <person name="Ondrusek D."/>
            <person name="Pride N."/>
            <person name="Stricklin S.L."/>
            <person name="Sun J."/>
            <person name="Wheeler C."/>
            <person name="Wilson L."/>
            <person name="Zhu H."/>
            <person name="Wood D.W."/>
        </authorList>
    </citation>
    <scope>NUCLEOTIDE SEQUENCE [LARGE SCALE GENOMIC DNA]</scope>
    <source>
        <strain evidence="3">S4 / ATCC BAA-846</strain>
    </source>
</reference>
<dbReference type="HOGENOM" id="CLU_2875701_0_0_5"/>
<sequence>MQEQQQLAAETAAREAALAAEATAEADARDAAEKARISRLLEDEATRKAQRDQRYANRKARQG</sequence>
<evidence type="ECO:0000256" key="1">
    <source>
        <dbReference type="SAM" id="MobiDB-lite"/>
    </source>
</evidence>
<name>B9JYI3_ALLAM</name>
<protein>
    <submittedName>
        <fullName evidence="2">Uncharacterized protein</fullName>
    </submittedName>
</protein>
<dbReference type="KEGG" id="avi:Avi_0138"/>
<organism evidence="2 3">
    <name type="scientific">Allorhizobium ampelinum (strain ATCC BAA-846 / DSM 112012 / S4)</name>
    <name type="common">Agrobacterium vitis (strain S4)</name>
    <dbReference type="NCBI Taxonomy" id="311402"/>
    <lineage>
        <taxon>Bacteria</taxon>
        <taxon>Pseudomonadati</taxon>
        <taxon>Pseudomonadota</taxon>
        <taxon>Alphaproteobacteria</taxon>
        <taxon>Hyphomicrobiales</taxon>
        <taxon>Rhizobiaceae</taxon>
        <taxon>Rhizobium/Agrobacterium group</taxon>
        <taxon>Allorhizobium</taxon>
        <taxon>Allorhizobium ampelinum</taxon>
    </lineage>
</organism>
<dbReference type="Proteomes" id="UP000001596">
    <property type="component" value="Chromosome 1"/>
</dbReference>